<evidence type="ECO:0000256" key="3">
    <source>
        <dbReference type="ARBA" id="ARBA00022884"/>
    </source>
</evidence>
<evidence type="ECO:0000256" key="7">
    <source>
        <dbReference type="HAMAP-Rule" id="MF_00531"/>
    </source>
</evidence>
<evidence type="ECO:0000256" key="2">
    <source>
        <dbReference type="ARBA" id="ARBA00022730"/>
    </source>
</evidence>
<dbReference type="STRING" id="1798499.A3C95_01095"/>
<evidence type="ECO:0000256" key="4">
    <source>
        <dbReference type="ARBA" id="ARBA00022980"/>
    </source>
</evidence>
<keyword evidence="4 7" id="KW-0689">Ribosomal protein</keyword>
<dbReference type="SUPFAM" id="SSF54570">
    <property type="entry name" value="Ribosomal protein S19"/>
    <property type="match status" value="1"/>
</dbReference>
<gene>
    <name evidence="7" type="primary">rpsS</name>
    <name evidence="10" type="ORF">A3C95_01095</name>
</gene>
<dbReference type="PANTHER" id="PTHR11880:SF8">
    <property type="entry name" value="SMALL RIBOSOMAL SUBUNIT PROTEIN US19M"/>
    <property type="match status" value="1"/>
</dbReference>
<reference evidence="10 11" key="1">
    <citation type="journal article" date="2016" name="Nat. Commun.">
        <title>Thousands of microbial genomes shed light on interconnected biogeochemical processes in an aquifer system.</title>
        <authorList>
            <person name="Anantharaman K."/>
            <person name="Brown C.T."/>
            <person name="Hug L.A."/>
            <person name="Sharon I."/>
            <person name="Castelle C.J."/>
            <person name="Probst A.J."/>
            <person name="Thomas B.C."/>
            <person name="Singh A."/>
            <person name="Wilkins M.J."/>
            <person name="Karaoz U."/>
            <person name="Brodie E.L."/>
            <person name="Williams K.H."/>
            <person name="Hubbard S.S."/>
            <person name="Banfield J.F."/>
        </authorList>
    </citation>
    <scope>NUCLEOTIDE SEQUENCE [LARGE SCALE GENOMIC DNA]</scope>
</reference>
<dbReference type="InterPro" id="IPR020934">
    <property type="entry name" value="Ribosomal_uS19_CS"/>
</dbReference>
<dbReference type="GO" id="GO:0006412">
    <property type="term" value="P:translation"/>
    <property type="evidence" value="ECO:0007669"/>
    <property type="project" value="UniProtKB-UniRule"/>
</dbReference>
<keyword evidence="5 7" id="KW-0687">Ribonucleoprotein</keyword>
<comment type="similarity">
    <text evidence="1 7 8">Belongs to the universal ribosomal protein uS19 family.</text>
</comment>
<evidence type="ECO:0000313" key="11">
    <source>
        <dbReference type="Proteomes" id="UP000177107"/>
    </source>
</evidence>
<dbReference type="NCBIfam" id="TIGR01050">
    <property type="entry name" value="rpsS_bact"/>
    <property type="match status" value="1"/>
</dbReference>
<dbReference type="EMBL" id="MFLM01000029">
    <property type="protein sequence ID" value="OGG67700.1"/>
    <property type="molecule type" value="Genomic_DNA"/>
</dbReference>
<dbReference type="HAMAP" id="MF_00531">
    <property type="entry name" value="Ribosomal_uS19"/>
    <property type="match status" value="1"/>
</dbReference>
<keyword evidence="3 7" id="KW-0694">RNA-binding</keyword>
<dbReference type="Proteomes" id="UP000177107">
    <property type="component" value="Unassembled WGS sequence"/>
</dbReference>
<proteinExistence type="inferred from homology"/>
<evidence type="ECO:0000256" key="9">
    <source>
        <dbReference type="SAM" id="MobiDB-lite"/>
    </source>
</evidence>
<dbReference type="PANTHER" id="PTHR11880">
    <property type="entry name" value="RIBOSOMAL PROTEIN S19P FAMILY MEMBER"/>
    <property type="match status" value="1"/>
</dbReference>
<keyword evidence="2 7" id="KW-0699">rRNA-binding</keyword>
<accession>A0A1F6E2E0</accession>
<name>A0A1F6E2E0_9BACT</name>
<organism evidence="10 11">
    <name type="scientific">Candidatus Kaiserbacteria bacterium RIFCSPHIGHO2_02_FULL_56_30</name>
    <dbReference type="NCBI Taxonomy" id="1798499"/>
    <lineage>
        <taxon>Bacteria</taxon>
        <taxon>Candidatus Kaiseribacteriota</taxon>
    </lineage>
</organism>
<dbReference type="Pfam" id="PF00203">
    <property type="entry name" value="Ribosomal_S19"/>
    <property type="match status" value="1"/>
</dbReference>
<evidence type="ECO:0000256" key="6">
    <source>
        <dbReference type="ARBA" id="ARBA00035163"/>
    </source>
</evidence>
<dbReference type="InterPro" id="IPR023575">
    <property type="entry name" value="Ribosomal_uS19_SF"/>
</dbReference>
<evidence type="ECO:0000313" key="10">
    <source>
        <dbReference type="EMBL" id="OGG67700.1"/>
    </source>
</evidence>
<dbReference type="Gene3D" id="3.30.860.10">
    <property type="entry name" value="30s Ribosomal Protein S19, Chain A"/>
    <property type="match status" value="1"/>
</dbReference>
<dbReference type="InterPro" id="IPR002222">
    <property type="entry name" value="Ribosomal_uS19"/>
</dbReference>
<dbReference type="PRINTS" id="PR00975">
    <property type="entry name" value="RIBOSOMALS19"/>
</dbReference>
<comment type="caution">
    <text evidence="10">The sequence shown here is derived from an EMBL/GenBank/DDBJ whole genome shotgun (WGS) entry which is preliminary data.</text>
</comment>
<dbReference type="GO" id="GO:0003735">
    <property type="term" value="F:structural constituent of ribosome"/>
    <property type="evidence" value="ECO:0007669"/>
    <property type="project" value="InterPro"/>
</dbReference>
<protein>
    <recommendedName>
        <fullName evidence="6 7">Small ribosomal subunit protein uS19</fullName>
    </recommendedName>
</protein>
<evidence type="ECO:0000256" key="1">
    <source>
        <dbReference type="ARBA" id="ARBA00007345"/>
    </source>
</evidence>
<dbReference type="PROSITE" id="PS00323">
    <property type="entry name" value="RIBOSOMAL_S19"/>
    <property type="match status" value="1"/>
</dbReference>
<evidence type="ECO:0000256" key="8">
    <source>
        <dbReference type="RuleBase" id="RU003485"/>
    </source>
</evidence>
<dbReference type="GO" id="GO:0015935">
    <property type="term" value="C:small ribosomal subunit"/>
    <property type="evidence" value="ECO:0007669"/>
    <property type="project" value="InterPro"/>
</dbReference>
<dbReference type="InterPro" id="IPR005732">
    <property type="entry name" value="Ribosomal_uS19_bac-type"/>
</dbReference>
<feature type="region of interest" description="Disordered" evidence="9">
    <location>
        <begin position="101"/>
        <end position="120"/>
    </location>
</feature>
<dbReference type="FunFam" id="3.30.860.10:FF:000001">
    <property type="entry name" value="30S ribosomal protein S19"/>
    <property type="match status" value="1"/>
</dbReference>
<dbReference type="GO" id="GO:0019843">
    <property type="term" value="F:rRNA binding"/>
    <property type="evidence" value="ECO:0007669"/>
    <property type="project" value="UniProtKB-UniRule"/>
</dbReference>
<dbReference type="GO" id="GO:0000028">
    <property type="term" value="P:ribosomal small subunit assembly"/>
    <property type="evidence" value="ECO:0007669"/>
    <property type="project" value="TreeGrafter"/>
</dbReference>
<dbReference type="AlphaFoldDB" id="A0A1F6E2E0"/>
<sequence>MARSLKKGPFVDVKLMKKVQGAKPSSAGIIRTWARRSQVAPEMVGFTLGIHNGKQHAEVLVTEEMVGHRLGEFAPTKKFTRHGGKMQKELEMKAQEAEIAAAQSAKAAASEGQTKAPEGK</sequence>
<feature type="compositionally biased region" description="Low complexity" evidence="9">
    <location>
        <begin position="101"/>
        <end position="110"/>
    </location>
</feature>
<evidence type="ECO:0000256" key="5">
    <source>
        <dbReference type="ARBA" id="ARBA00023274"/>
    </source>
</evidence>
<comment type="function">
    <text evidence="7">Protein S19 forms a complex with S13 that binds strongly to the 16S ribosomal RNA.</text>
</comment>
<dbReference type="GO" id="GO:0005737">
    <property type="term" value="C:cytoplasm"/>
    <property type="evidence" value="ECO:0007669"/>
    <property type="project" value="UniProtKB-ARBA"/>
</dbReference>